<evidence type="ECO:0000313" key="2">
    <source>
        <dbReference type="EMBL" id="KKK91965.1"/>
    </source>
</evidence>
<dbReference type="EMBL" id="LAZR01048423">
    <property type="protein sequence ID" value="KKK91965.1"/>
    <property type="molecule type" value="Genomic_DNA"/>
</dbReference>
<gene>
    <name evidence="2" type="ORF">LCGC14_2707640</name>
</gene>
<name>A0A0F9A1L3_9ZZZZ</name>
<organism evidence="2">
    <name type="scientific">marine sediment metagenome</name>
    <dbReference type="NCBI Taxonomy" id="412755"/>
    <lineage>
        <taxon>unclassified sequences</taxon>
        <taxon>metagenomes</taxon>
        <taxon>ecological metagenomes</taxon>
    </lineage>
</organism>
<keyword evidence="1" id="KW-1133">Transmembrane helix</keyword>
<comment type="caution">
    <text evidence="2">The sequence shown here is derived from an EMBL/GenBank/DDBJ whole genome shotgun (WGS) entry which is preliminary data.</text>
</comment>
<protein>
    <recommendedName>
        <fullName evidence="3">Monovalent cation/H+ antiporter subunit D</fullName>
    </recommendedName>
</protein>
<feature type="transmembrane region" description="Helical" evidence="1">
    <location>
        <begin position="32"/>
        <end position="52"/>
    </location>
</feature>
<accession>A0A0F9A1L3</accession>
<evidence type="ECO:0000256" key="1">
    <source>
        <dbReference type="SAM" id="Phobius"/>
    </source>
</evidence>
<keyword evidence="1" id="KW-0812">Transmembrane</keyword>
<sequence>MTHWILAPIVLPAFIAPFIVLAARHHIGIQRAISLAGVAALLVIAAGLAWQVSDGSVIYYRLGDWAAPFGIVVV</sequence>
<keyword evidence="1" id="KW-0472">Membrane</keyword>
<dbReference type="AlphaFoldDB" id="A0A0F9A1L3"/>
<proteinExistence type="predicted"/>
<evidence type="ECO:0008006" key="3">
    <source>
        <dbReference type="Google" id="ProtNLM"/>
    </source>
</evidence>
<feature type="non-terminal residue" evidence="2">
    <location>
        <position position="74"/>
    </location>
</feature>
<reference evidence="2" key="1">
    <citation type="journal article" date="2015" name="Nature">
        <title>Complex archaea that bridge the gap between prokaryotes and eukaryotes.</title>
        <authorList>
            <person name="Spang A."/>
            <person name="Saw J.H."/>
            <person name="Jorgensen S.L."/>
            <person name="Zaremba-Niedzwiedzka K."/>
            <person name="Martijn J."/>
            <person name="Lind A.E."/>
            <person name="van Eijk R."/>
            <person name="Schleper C."/>
            <person name="Guy L."/>
            <person name="Ettema T.J."/>
        </authorList>
    </citation>
    <scope>NUCLEOTIDE SEQUENCE</scope>
</reference>